<dbReference type="VEuPathDB" id="FungiDB:RO3G_02879"/>
<reference evidence="1 2" key="1">
    <citation type="journal article" date="2009" name="PLoS Genet.">
        <title>Genomic analysis of the basal lineage fungus Rhizopus oryzae reveals a whole-genome duplication.</title>
        <authorList>
            <person name="Ma L.-J."/>
            <person name="Ibrahim A.S."/>
            <person name="Skory C."/>
            <person name="Grabherr M.G."/>
            <person name="Burger G."/>
            <person name="Butler M."/>
            <person name="Elias M."/>
            <person name="Idnurm A."/>
            <person name="Lang B.F."/>
            <person name="Sone T."/>
            <person name="Abe A."/>
            <person name="Calvo S.E."/>
            <person name="Corrochano L.M."/>
            <person name="Engels R."/>
            <person name="Fu J."/>
            <person name="Hansberg W."/>
            <person name="Kim J.-M."/>
            <person name="Kodira C.D."/>
            <person name="Koehrsen M.J."/>
            <person name="Liu B."/>
            <person name="Miranda-Saavedra D."/>
            <person name="O'Leary S."/>
            <person name="Ortiz-Castellanos L."/>
            <person name="Poulter R."/>
            <person name="Rodriguez-Romero J."/>
            <person name="Ruiz-Herrera J."/>
            <person name="Shen Y.-Q."/>
            <person name="Zeng Q."/>
            <person name="Galagan J."/>
            <person name="Birren B.W."/>
            <person name="Cuomo C.A."/>
            <person name="Wickes B.L."/>
        </authorList>
    </citation>
    <scope>NUCLEOTIDE SEQUENCE [LARGE SCALE GENOMIC DNA]</scope>
    <source>
        <strain evidence="2">RA 99-880 / ATCC MYA-4621 / FGSC 9543 / NRRL 43880</strain>
    </source>
</reference>
<name>I1BPP5_RHIO9</name>
<evidence type="ECO:0000313" key="2">
    <source>
        <dbReference type="Proteomes" id="UP000009138"/>
    </source>
</evidence>
<gene>
    <name evidence="1" type="ORF">RO3G_02879</name>
</gene>
<dbReference type="EMBL" id="CH476733">
    <property type="protein sequence ID" value="EIE78175.1"/>
    <property type="molecule type" value="Genomic_DNA"/>
</dbReference>
<protein>
    <submittedName>
        <fullName evidence="1">Uncharacterized protein</fullName>
    </submittedName>
</protein>
<evidence type="ECO:0000313" key="1">
    <source>
        <dbReference type="EMBL" id="EIE78175.1"/>
    </source>
</evidence>
<organism evidence="1 2">
    <name type="scientific">Rhizopus delemar (strain RA 99-880 / ATCC MYA-4621 / FGSC 9543 / NRRL 43880)</name>
    <name type="common">Mucormycosis agent</name>
    <name type="synonym">Rhizopus arrhizus var. delemar</name>
    <dbReference type="NCBI Taxonomy" id="246409"/>
    <lineage>
        <taxon>Eukaryota</taxon>
        <taxon>Fungi</taxon>
        <taxon>Fungi incertae sedis</taxon>
        <taxon>Mucoromycota</taxon>
        <taxon>Mucoromycotina</taxon>
        <taxon>Mucoromycetes</taxon>
        <taxon>Mucorales</taxon>
        <taxon>Mucorineae</taxon>
        <taxon>Rhizopodaceae</taxon>
        <taxon>Rhizopus</taxon>
    </lineage>
</organism>
<sequence>MSILFHESVGVIMEMITTPAIDPPMIKPKSSVLNFPGEEGSVLVEAVVSLM</sequence>
<accession>I1BPP5</accession>
<dbReference type="RefSeq" id="XP_067513571.1">
    <property type="nucleotide sequence ID" value="XM_067657470.1"/>
</dbReference>
<dbReference type="AlphaFoldDB" id="I1BPP5"/>
<dbReference type="Proteomes" id="UP000009138">
    <property type="component" value="Unassembled WGS sequence"/>
</dbReference>
<keyword evidence="2" id="KW-1185">Reference proteome</keyword>
<dbReference type="InParanoid" id="I1BPP5"/>
<proteinExistence type="predicted"/>
<dbReference type="GeneID" id="93609851"/>